<name>A0ABV4WNC7_9CYAN</name>
<dbReference type="RefSeq" id="WP_413278980.1">
    <property type="nucleotide sequence ID" value="NZ_JBHFNT010000161.1"/>
</dbReference>
<dbReference type="SUPFAM" id="SSF82171">
    <property type="entry name" value="DPP6 N-terminal domain-like"/>
    <property type="match status" value="1"/>
</dbReference>
<dbReference type="InterPro" id="IPR001680">
    <property type="entry name" value="WD40_rpt"/>
</dbReference>
<dbReference type="Gene3D" id="2.130.10.10">
    <property type="entry name" value="YVTN repeat-like/Quinoprotein amine dehydrogenase"/>
    <property type="match status" value="2"/>
</dbReference>
<dbReference type="Proteomes" id="UP001576780">
    <property type="component" value="Unassembled WGS sequence"/>
</dbReference>
<evidence type="ECO:0000256" key="4">
    <source>
        <dbReference type="SAM" id="Coils"/>
    </source>
</evidence>
<dbReference type="PANTHER" id="PTHR22847">
    <property type="entry name" value="WD40 REPEAT PROTEIN"/>
    <property type="match status" value="1"/>
</dbReference>
<feature type="coiled-coil region" evidence="4">
    <location>
        <begin position="899"/>
        <end position="929"/>
    </location>
</feature>
<keyword evidence="4" id="KW-0175">Coiled coil</keyword>
<dbReference type="PROSITE" id="PS50294">
    <property type="entry name" value="WD_REPEATS_REGION"/>
    <property type="match status" value="1"/>
</dbReference>
<feature type="domain" description="Peptidase C14 caspase" evidence="5">
    <location>
        <begin position="7"/>
        <end position="230"/>
    </location>
</feature>
<dbReference type="InterPro" id="IPR011600">
    <property type="entry name" value="Pept_C14_caspase"/>
</dbReference>
<feature type="domain" description="Novel STAND NTPase 1" evidence="6">
    <location>
        <begin position="308"/>
        <end position="524"/>
    </location>
</feature>
<proteinExistence type="predicted"/>
<organism evidence="7 8">
    <name type="scientific">Floridaenema evergladense BLCC-F167</name>
    <dbReference type="NCBI Taxonomy" id="3153639"/>
    <lineage>
        <taxon>Bacteria</taxon>
        <taxon>Bacillati</taxon>
        <taxon>Cyanobacteriota</taxon>
        <taxon>Cyanophyceae</taxon>
        <taxon>Oscillatoriophycideae</taxon>
        <taxon>Aerosakkonematales</taxon>
        <taxon>Aerosakkonemataceae</taxon>
        <taxon>Floridanema</taxon>
        <taxon>Floridanema evergladense</taxon>
    </lineage>
</organism>
<reference evidence="7 8" key="1">
    <citation type="submission" date="2024-09" db="EMBL/GenBank/DDBJ databases">
        <title>Floridaenema gen nov. (Aerosakkonemataceae, Aerosakkonematales ord. nov., Cyanobacteria) from benthic tropical and subtropical fresh waters, with the description of four new species.</title>
        <authorList>
            <person name="Moretto J.A."/>
            <person name="Berthold D.E."/>
            <person name="Lefler F.W."/>
            <person name="Huang I.-S."/>
            <person name="Laughinghouse H. IV."/>
        </authorList>
    </citation>
    <scope>NUCLEOTIDE SEQUENCE [LARGE SCALE GENOMIC DNA]</scope>
    <source>
        <strain evidence="7 8">BLCC-F167</strain>
    </source>
</reference>
<dbReference type="SMART" id="SM00320">
    <property type="entry name" value="WD40"/>
    <property type="match status" value="3"/>
</dbReference>
<evidence type="ECO:0000256" key="1">
    <source>
        <dbReference type="ARBA" id="ARBA00022574"/>
    </source>
</evidence>
<evidence type="ECO:0000256" key="2">
    <source>
        <dbReference type="ARBA" id="ARBA00022737"/>
    </source>
</evidence>
<dbReference type="InterPro" id="IPR027417">
    <property type="entry name" value="P-loop_NTPase"/>
</dbReference>
<dbReference type="EMBL" id="JBHFNT010000161">
    <property type="protein sequence ID" value="MFB2836604.1"/>
    <property type="molecule type" value="Genomic_DNA"/>
</dbReference>
<keyword evidence="8" id="KW-1185">Reference proteome</keyword>
<dbReference type="Pfam" id="PF20703">
    <property type="entry name" value="nSTAND1"/>
    <property type="match status" value="2"/>
</dbReference>
<keyword evidence="2" id="KW-0677">Repeat</keyword>
<accession>A0ABV4WNC7</accession>
<dbReference type="Pfam" id="PF00400">
    <property type="entry name" value="WD40"/>
    <property type="match status" value="1"/>
</dbReference>
<evidence type="ECO:0000313" key="8">
    <source>
        <dbReference type="Proteomes" id="UP001576780"/>
    </source>
</evidence>
<dbReference type="InterPro" id="IPR029030">
    <property type="entry name" value="Caspase-like_dom_sf"/>
</dbReference>
<protein>
    <submittedName>
        <fullName evidence="7">Caspase family protein</fullName>
    </submittedName>
</protein>
<dbReference type="Pfam" id="PF00656">
    <property type="entry name" value="Peptidase_C14"/>
    <property type="match status" value="1"/>
</dbReference>
<comment type="caution">
    <text evidence="7">The sequence shown here is derived from an EMBL/GenBank/DDBJ whole genome shotgun (WGS) entry which is preliminary data.</text>
</comment>
<evidence type="ECO:0000313" key="7">
    <source>
        <dbReference type="EMBL" id="MFB2836604.1"/>
    </source>
</evidence>
<evidence type="ECO:0000259" key="6">
    <source>
        <dbReference type="Pfam" id="PF20703"/>
    </source>
</evidence>
<sequence length="1474" mass="168681">MKNFIQNLAIAIGINQYQNSIIAKLTTAKPDAETLANLLRDEYHYQVELITDDTKRKPTLEELENLLTKWLPEQLQQPANKNRLLFYFAGHGMALESDDGPRGFLLPQDANPNPKPGESNNFLSMQVLHDALIALPCHHLIVILDCCFAGTFRWASTRKLGSVPETIRREHYDRFIRYPAWQVITSAAHNQEALDFLSDKRGISKKSQAQEKKHSPFAEALFEALQDGEPDEKGRRYKKADLTKDGVITAPELYLYLRDNVETRSSDRQTPGLYPLKKHDRGEYIFHDPNFDPQTLSKADPIDETNNPYRGLKPFEEEHARFFFGRQELIEKLYARIAAPDNSLTVVLGVSGSGKSSLVKAGLIPYLRELSEPEIFALNLVKVCILTSAILDVFPKFLFLPQLLPINDLHQWHILNPIRPGESPFAALARTIWAIADIPTTVQLDSLGFLSERLNQKTEQLNTQVAEASSKHGETSRTTQRLKQEAEKFTQITATWNQDTHAAKQLLIVEHFEVLYALCQSEGEPESQQQRQLKQVFLACLNPLTEQLQSASNSFVEIVKAWSQKHPGVKLLLVIDQFEELITLTRKAQPNPQSDTPEEWQQFLQLLETTLAANLPQLRIIVTLRSDFEPRFLNSEALKSYWTRARFPVRAMRSDELRQAIEGPASEMALYFEPANLVDRLIDEVGQMPGALPLLSFTLSEFYIKLAQKWRDGESSDRALTIDASFDKEGGVAGSLTRRANEEYEKLGDELGEAAQQTMRRVMLRMLTLEGGESARRRVPESELVYPTQEESDRVKQVVDQLVEARLLVKGQLETGEPYVEPAHDFLVRGWKKLLDWINEEQGNLDLQQRLTPQANDWHKNNQNTEYLWIRDPRLALLEKLLESKTNNWLNQLEREFVYHSKQKRIDELEETKERLRISEERRLAAELELGSVIASRQFETERSLDSLLLAMRMGKELLDWKNNNNPPLQNYPTVSPLFTLQTLLDNINEQKRLNVSEDNAIWEFLGYKVVEEVDSVPSSTEFRETRRFDSPDGQHFVTLDPNGRFRIWTLPNQLIEEPTQVENNNICNIIFSPNGQLFITMYDSLYASKTVVFWNLSGYFLGKFSAEPGFFVKELIFSPNSQQFAFIAQIDGGAGTQYLHFFEVLKDASNVIKIGGGGYRGYFGRIRFTENSNYLVTGKPGHPIRYWNLKPRLQLKSSPIGWFSGEMLLTKEELEKDIYSSGQQNLYLTKINDGKITFHKGYKEILELENNPDWFEQAFLTFNEKVIASVGNDGIVRFWNLSGKKISSLKEIRLEQYQSGDQVIFSRDGQYIGILKNHGIFIQNRLTQKAIGNIAGDNFNFSSSVSFSPDGQRIATVGSERTVRIWDLRGRQLAELNLTNPQVASILGTDFDTGDGTDPVIGFSCDGKNIVIAVGEGQNLPLFWEVEELEELLNRACQWLYDYIYDSRTNSREEERQLCKYIEIEIEASQRDN</sequence>
<dbReference type="Gene3D" id="3.40.50.1460">
    <property type="match status" value="1"/>
</dbReference>
<dbReference type="InterPro" id="IPR015943">
    <property type="entry name" value="WD40/YVTN_repeat-like_dom_sf"/>
</dbReference>
<keyword evidence="1 3" id="KW-0853">WD repeat</keyword>
<dbReference type="PANTHER" id="PTHR22847:SF637">
    <property type="entry name" value="WD REPEAT DOMAIN 5B"/>
    <property type="match status" value="1"/>
</dbReference>
<dbReference type="PROSITE" id="PS50082">
    <property type="entry name" value="WD_REPEATS_2"/>
    <property type="match status" value="1"/>
</dbReference>
<evidence type="ECO:0000259" key="5">
    <source>
        <dbReference type="Pfam" id="PF00656"/>
    </source>
</evidence>
<dbReference type="InterPro" id="IPR049052">
    <property type="entry name" value="nSTAND1"/>
</dbReference>
<feature type="repeat" description="WD" evidence="3">
    <location>
        <begin position="1345"/>
        <end position="1377"/>
    </location>
</feature>
<feature type="domain" description="Novel STAND NTPase 1" evidence="6">
    <location>
        <begin position="528"/>
        <end position="865"/>
    </location>
</feature>
<gene>
    <name evidence="7" type="ORF">ACE1CA_18890</name>
</gene>
<dbReference type="SUPFAM" id="SSF52129">
    <property type="entry name" value="Caspase-like"/>
    <property type="match status" value="1"/>
</dbReference>
<evidence type="ECO:0000256" key="3">
    <source>
        <dbReference type="PROSITE-ProRule" id="PRU00221"/>
    </source>
</evidence>
<dbReference type="SUPFAM" id="SSF52540">
    <property type="entry name" value="P-loop containing nucleoside triphosphate hydrolases"/>
    <property type="match status" value="1"/>
</dbReference>